<proteinExistence type="inferred from homology"/>
<dbReference type="STRING" id="980561.A1359_21320"/>
<keyword evidence="4" id="KW-1015">Disulfide bond</keyword>
<keyword evidence="9" id="KW-1185">Reference proteome</keyword>
<dbReference type="Proteomes" id="UP000078476">
    <property type="component" value="Unassembled WGS sequence"/>
</dbReference>
<dbReference type="Pfam" id="PF13462">
    <property type="entry name" value="Thioredoxin_4"/>
    <property type="match status" value="1"/>
</dbReference>
<dbReference type="InterPro" id="IPR012336">
    <property type="entry name" value="Thioredoxin-like_fold"/>
</dbReference>
<name>A0A177NQM9_9GAMM</name>
<reference evidence="8 9" key="1">
    <citation type="submission" date="2016-03" db="EMBL/GenBank/DDBJ databases">
        <authorList>
            <person name="Ploux O."/>
        </authorList>
    </citation>
    <scope>NUCLEOTIDE SEQUENCE [LARGE SCALE GENOMIC DNA]</scope>
    <source>
        <strain evidence="8 9">R-45370</strain>
    </source>
</reference>
<protein>
    <recommendedName>
        <fullName evidence="7">Thioredoxin domain-containing protein</fullName>
    </recommendedName>
</protein>
<dbReference type="GO" id="GO:0016491">
    <property type="term" value="F:oxidoreductase activity"/>
    <property type="evidence" value="ECO:0007669"/>
    <property type="project" value="UniProtKB-KW"/>
</dbReference>
<gene>
    <name evidence="8" type="ORF">A1359_21320</name>
</gene>
<feature type="domain" description="Thioredoxin" evidence="7">
    <location>
        <begin position="69"/>
        <end position="261"/>
    </location>
</feature>
<evidence type="ECO:0000256" key="3">
    <source>
        <dbReference type="ARBA" id="ARBA00023002"/>
    </source>
</evidence>
<dbReference type="PROSITE" id="PS51352">
    <property type="entry name" value="THIOREDOXIN_2"/>
    <property type="match status" value="1"/>
</dbReference>
<dbReference type="InterPro" id="IPR036249">
    <property type="entry name" value="Thioredoxin-like_sf"/>
</dbReference>
<organism evidence="8 9">
    <name type="scientific">Methylomonas lenta</name>
    <dbReference type="NCBI Taxonomy" id="980561"/>
    <lineage>
        <taxon>Bacteria</taxon>
        <taxon>Pseudomonadati</taxon>
        <taxon>Pseudomonadota</taxon>
        <taxon>Gammaproteobacteria</taxon>
        <taxon>Methylococcales</taxon>
        <taxon>Methylococcaceae</taxon>
        <taxon>Methylomonas</taxon>
    </lineage>
</organism>
<evidence type="ECO:0000259" key="7">
    <source>
        <dbReference type="PROSITE" id="PS51352"/>
    </source>
</evidence>
<dbReference type="PANTHER" id="PTHR13887:SF14">
    <property type="entry name" value="DISULFIDE BOND FORMATION PROTEIN D"/>
    <property type="match status" value="1"/>
</dbReference>
<comment type="caution">
    <text evidence="8">The sequence shown here is derived from an EMBL/GenBank/DDBJ whole genome shotgun (WGS) entry which is preliminary data.</text>
</comment>
<dbReference type="Gene3D" id="1.10.40.80">
    <property type="match status" value="1"/>
</dbReference>
<sequence length="261" mass="29682">MVLGKLFIFAKFSDMYIACRWMLWLLIFCVPTNMVHAEEKWVADEIFMQMSEMRKEIGQLKEKVAGLEQKLSDQQPKAAPVPLTGTESMSLGKADAKIAIIEFSDYECPFCAKHYKNVLPKLRERYIDKGRVKYVMMDFPLEFHAHAKKASLATRCAGEQGQYWVMHDAIFEARGQASDEVIDQVVKKHKLDAKKLETCLDDPKQLAKVQSDITLGSRLGVNGTPAFLIGKIKDKQLVDYQRFDGVQSFETFVAMIDGLSK</sequence>
<keyword evidence="6" id="KW-0175">Coiled coil</keyword>
<evidence type="ECO:0000313" key="8">
    <source>
        <dbReference type="EMBL" id="OAI20172.1"/>
    </source>
</evidence>
<keyword evidence="5" id="KW-0676">Redox-active center</keyword>
<evidence type="ECO:0000256" key="5">
    <source>
        <dbReference type="ARBA" id="ARBA00023284"/>
    </source>
</evidence>
<evidence type="ECO:0000256" key="1">
    <source>
        <dbReference type="ARBA" id="ARBA00005791"/>
    </source>
</evidence>
<evidence type="ECO:0000256" key="6">
    <source>
        <dbReference type="SAM" id="Coils"/>
    </source>
</evidence>
<keyword evidence="3" id="KW-0560">Oxidoreductase</keyword>
<dbReference type="SUPFAM" id="SSF52833">
    <property type="entry name" value="Thioredoxin-like"/>
    <property type="match status" value="1"/>
</dbReference>
<evidence type="ECO:0000256" key="4">
    <source>
        <dbReference type="ARBA" id="ARBA00023157"/>
    </source>
</evidence>
<dbReference type="PANTHER" id="PTHR13887">
    <property type="entry name" value="GLUTATHIONE S-TRANSFERASE KAPPA"/>
    <property type="match status" value="1"/>
</dbReference>
<dbReference type="EMBL" id="LUUI01000053">
    <property type="protein sequence ID" value="OAI20172.1"/>
    <property type="molecule type" value="Genomic_DNA"/>
</dbReference>
<dbReference type="AlphaFoldDB" id="A0A177NQM9"/>
<keyword evidence="2" id="KW-0732">Signal</keyword>
<comment type="similarity">
    <text evidence="1">Belongs to the thioredoxin family. DsbA subfamily.</text>
</comment>
<feature type="coiled-coil region" evidence="6">
    <location>
        <begin position="43"/>
        <end position="70"/>
    </location>
</feature>
<dbReference type="OrthoDB" id="9780340at2"/>
<dbReference type="Gene3D" id="3.40.30.10">
    <property type="entry name" value="Glutaredoxin"/>
    <property type="match status" value="1"/>
</dbReference>
<evidence type="ECO:0000313" key="9">
    <source>
        <dbReference type="Proteomes" id="UP000078476"/>
    </source>
</evidence>
<dbReference type="InterPro" id="IPR013766">
    <property type="entry name" value="Thioredoxin_domain"/>
</dbReference>
<accession>A0A177NQM9</accession>
<evidence type="ECO:0000256" key="2">
    <source>
        <dbReference type="ARBA" id="ARBA00022729"/>
    </source>
</evidence>